<accession>A0A059XXK8</accession>
<keyword evidence="4" id="KW-1185">Reference proteome</keyword>
<feature type="signal peptide" evidence="2">
    <location>
        <begin position="1"/>
        <end position="28"/>
    </location>
</feature>
<evidence type="ECO:0000256" key="1">
    <source>
        <dbReference type="SAM" id="MobiDB-lite"/>
    </source>
</evidence>
<dbReference type="AlphaFoldDB" id="A0A059XXK8"/>
<keyword evidence="2" id="KW-0732">Signal</keyword>
<evidence type="ECO:0008006" key="5">
    <source>
        <dbReference type="Google" id="ProtNLM"/>
    </source>
</evidence>
<evidence type="ECO:0000256" key="2">
    <source>
        <dbReference type="SAM" id="SignalP"/>
    </source>
</evidence>
<reference evidence="4" key="1">
    <citation type="submission" date="2014-02" db="EMBL/GenBank/DDBJ databases">
        <title>Complete genome sequence and comparative genomic analysis of the nitrogen-fixing bacterium Leptospirillum ferriphilum YSK.</title>
        <authorList>
            <person name="Guo X."/>
            <person name="Yin H."/>
            <person name="Liang Y."/>
            <person name="Hu Q."/>
            <person name="Ma L."/>
            <person name="Xiao Y."/>
            <person name="Zhang X."/>
            <person name="Qiu G."/>
            <person name="Liu X."/>
        </authorList>
    </citation>
    <scope>NUCLEOTIDE SEQUENCE [LARGE SCALE GENOMIC DNA]</scope>
    <source>
        <strain evidence="4">YSK</strain>
    </source>
</reference>
<reference evidence="3 4" key="2">
    <citation type="journal article" date="2015" name="Biomed. Res. Int.">
        <title>Effects of Arsenite Resistance on the Growth and Functional Gene Expression of Leptospirillum ferriphilum and Acidithiobacillus thiooxidans in Pure Culture and Coculture.</title>
        <authorList>
            <person name="Jiang H."/>
            <person name="Liang Y."/>
            <person name="Yin H."/>
            <person name="Xiao Y."/>
            <person name="Guo X."/>
            <person name="Xu Y."/>
            <person name="Hu Q."/>
            <person name="Liu H."/>
            <person name="Liu X."/>
        </authorList>
    </citation>
    <scope>NUCLEOTIDE SEQUENCE [LARGE SCALE GENOMIC DNA]</scope>
    <source>
        <strain evidence="3 4">YSK</strain>
    </source>
</reference>
<dbReference type="HOGENOM" id="CLU_2683355_0_0_0"/>
<feature type="compositionally biased region" description="Basic and acidic residues" evidence="1">
    <location>
        <begin position="31"/>
        <end position="42"/>
    </location>
</feature>
<dbReference type="KEGG" id="lfp:Y981_04810"/>
<dbReference type="PROSITE" id="PS51257">
    <property type="entry name" value="PROKAR_LIPOPROTEIN"/>
    <property type="match status" value="1"/>
</dbReference>
<evidence type="ECO:0000313" key="4">
    <source>
        <dbReference type="Proteomes" id="UP000027059"/>
    </source>
</evidence>
<evidence type="ECO:0000313" key="3">
    <source>
        <dbReference type="EMBL" id="AIA31633.1"/>
    </source>
</evidence>
<organism evidence="3 4">
    <name type="scientific">Leptospirillum ferriphilum YSK</name>
    <dbReference type="NCBI Taxonomy" id="1441628"/>
    <lineage>
        <taxon>Bacteria</taxon>
        <taxon>Pseudomonadati</taxon>
        <taxon>Nitrospirota</taxon>
        <taxon>Nitrospiria</taxon>
        <taxon>Nitrospirales</taxon>
        <taxon>Nitrospiraceae</taxon>
        <taxon>Leptospirillum</taxon>
    </lineage>
</organism>
<proteinExistence type="predicted"/>
<sequence length="74" mass="8169">MNKNVCPKFLTVLGVVVFVFFFSACTKANTDNRHSVTSKDHPQSGSGTLLQKKAKDGFVPYENRPPFGTPVETH</sequence>
<gene>
    <name evidence="3" type="ORF">Y981_04810</name>
</gene>
<feature type="chain" id="PRO_5001581696" description="Lipoprotein" evidence="2">
    <location>
        <begin position="29"/>
        <end position="74"/>
    </location>
</feature>
<dbReference type="Proteomes" id="UP000027059">
    <property type="component" value="Chromosome"/>
</dbReference>
<protein>
    <recommendedName>
        <fullName evidence="5">Lipoprotein</fullName>
    </recommendedName>
</protein>
<name>A0A059XXK8_9BACT</name>
<dbReference type="EMBL" id="CP007243">
    <property type="protein sequence ID" value="AIA31633.1"/>
    <property type="molecule type" value="Genomic_DNA"/>
</dbReference>
<feature type="region of interest" description="Disordered" evidence="1">
    <location>
        <begin position="31"/>
        <end position="74"/>
    </location>
</feature>